<organism evidence="2">
    <name type="scientific">hydrothermal vent metagenome</name>
    <dbReference type="NCBI Taxonomy" id="652676"/>
    <lineage>
        <taxon>unclassified sequences</taxon>
        <taxon>metagenomes</taxon>
        <taxon>ecological metagenomes</taxon>
    </lineage>
</organism>
<feature type="transmembrane region" description="Helical" evidence="1">
    <location>
        <begin position="83"/>
        <end position="102"/>
    </location>
</feature>
<feature type="transmembrane region" description="Helical" evidence="1">
    <location>
        <begin position="52"/>
        <end position="71"/>
    </location>
</feature>
<dbReference type="EMBL" id="UOFQ01000160">
    <property type="protein sequence ID" value="VAW89884.1"/>
    <property type="molecule type" value="Genomic_DNA"/>
</dbReference>
<evidence type="ECO:0000256" key="1">
    <source>
        <dbReference type="SAM" id="Phobius"/>
    </source>
</evidence>
<gene>
    <name evidence="2" type="ORF">MNBD_GAMMA17-576</name>
</gene>
<keyword evidence="1" id="KW-1133">Transmembrane helix</keyword>
<dbReference type="Gene3D" id="1.20.1740.10">
    <property type="entry name" value="Amino acid/polyamine transporter I"/>
    <property type="match status" value="1"/>
</dbReference>
<feature type="transmembrane region" description="Helical" evidence="1">
    <location>
        <begin position="160"/>
        <end position="180"/>
    </location>
</feature>
<reference evidence="2" key="1">
    <citation type="submission" date="2018-06" db="EMBL/GenBank/DDBJ databases">
        <authorList>
            <person name="Zhirakovskaya E."/>
        </authorList>
    </citation>
    <scope>NUCLEOTIDE SEQUENCE</scope>
</reference>
<name>A0A3B1A843_9ZZZZ</name>
<keyword evidence="1" id="KW-0472">Membrane</keyword>
<feature type="transmembrane region" description="Helical" evidence="1">
    <location>
        <begin position="292"/>
        <end position="313"/>
    </location>
</feature>
<feature type="transmembrane region" description="Helical" evidence="1">
    <location>
        <begin position="21"/>
        <end position="46"/>
    </location>
</feature>
<dbReference type="AlphaFoldDB" id="A0A3B1A843"/>
<keyword evidence="1" id="KW-0812">Transmembrane</keyword>
<feature type="transmembrane region" description="Helical" evidence="1">
    <location>
        <begin position="266"/>
        <end position="285"/>
    </location>
</feature>
<protein>
    <submittedName>
        <fullName evidence="2">Uncharacterized protein</fullName>
    </submittedName>
</protein>
<proteinExistence type="predicted"/>
<feature type="transmembrane region" description="Helical" evidence="1">
    <location>
        <begin position="242"/>
        <end position="260"/>
    </location>
</feature>
<sequence length="317" mass="34400">DPLSSGQPSKPLLVVERFSGLVLSIAYVISVAFYLRLLASFVLRAMEIESEFLANIITTVILVFIALMGLWRGLGGLESLEKVAVNIKLAIIAALLVGLAWFDINWLAQADSEISYRPVEDWVYSLQLLAGILLIIQGFETSRYLGAEYDAETRIRTMRYAQLLSGVIYLLFIGLSLPLLGDFHDQRDETAIISLSAVVASILPAMLIVAAVMSQFSAAVADTAGSGGLLSEFSRRRLTPGFGYALVAVVAIVLVWSASIFEIITIASRAFALYYLLQCVVALIASRGRGHLIQRVGFIAIASLLLLVVLFAIPDGK</sequence>
<accession>A0A3B1A843</accession>
<feature type="non-terminal residue" evidence="2">
    <location>
        <position position="1"/>
    </location>
</feature>
<evidence type="ECO:0000313" key="2">
    <source>
        <dbReference type="EMBL" id="VAW89884.1"/>
    </source>
</evidence>
<feature type="transmembrane region" description="Helical" evidence="1">
    <location>
        <begin position="192"/>
        <end position="221"/>
    </location>
</feature>